<accession>A0A563VJ07</accession>
<dbReference type="AlphaFoldDB" id="A0A563VJ07"/>
<evidence type="ECO:0000313" key="2">
    <source>
        <dbReference type="Proteomes" id="UP000320055"/>
    </source>
</evidence>
<sequence>MWHFADSAEAAWSSYCLKNLSNQLKKLGYVEFPLVGNPRSVRVGMGFLEFLLKDHSTQRVAVSDMKNISLGRGVFRFNHKDAGWFGKGNYSFSYAKLPNARLFLICLDRLVGISWS</sequence>
<name>A0A563VJ07_9CYAN</name>
<organism evidence="1 2">
    <name type="scientific">Hyella patelloides LEGE 07179</name>
    <dbReference type="NCBI Taxonomy" id="945734"/>
    <lineage>
        <taxon>Bacteria</taxon>
        <taxon>Bacillati</taxon>
        <taxon>Cyanobacteriota</taxon>
        <taxon>Cyanophyceae</taxon>
        <taxon>Pleurocapsales</taxon>
        <taxon>Hyellaceae</taxon>
        <taxon>Hyella</taxon>
    </lineage>
</organism>
<gene>
    <name evidence="1" type="ORF">H1P_1020015</name>
</gene>
<keyword evidence="2" id="KW-1185">Reference proteome</keyword>
<dbReference type="RefSeq" id="WP_144868748.1">
    <property type="nucleotide sequence ID" value="NZ_LR213858.1"/>
</dbReference>
<protein>
    <submittedName>
        <fullName evidence="1">Uncharacterized protein</fullName>
    </submittedName>
</protein>
<dbReference type="EMBL" id="CAACVJ010000005">
    <property type="protein sequence ID" value="VEP11392.1"/>
    <property type="molecule type" value="Genomic_DNA"/>
</dbReference>
<dbReference type="Proteomes" id="UP000320055">
    <property type="component" value="Unassembled WGS sequence"/>
</dbReference>
<reference evidence="1 2" key="1">
    <citation type="submission" date="2019-01" db="EMBL/GenBank/DDBJ databases">
        <authorList>
            <person name="Brito A."/>
        </authorList>
    </citation>
    <scope>NUCLEOTIDE SEQUENCE [LARGE SCALE GENOMIC DNA]</scope>
    <source>
        <strain evidence="1">1</strain>
    </source>
</reference>
<dbReference type="OrthoDB" id="569649at2"/>
<proteinExistence type="predicted"/>
<evidence type="ECO:0000313" key="1">
    <source>
        <dbReference type="EMBL" id="VEP11392.1"/>
    </source>
</evidence>